<dbReference type="Pfam" id="PF02527">
    <property type="entry name" value="GidB"/>
    <property type="match status" value="1"/>
</dbReference>
<gene>
    <name evidence="6" type="primary">rsmG</name>
    <name evidence="7" type="ORF">BECKUNK1418G_GA0071005_11647</name>
    <name evidence="8" type="ORF">BECKUNK1418H_GA0071006_11756</name>
</gene>
<keyword evidence="4 6" id="KW-0808">Transferase</keyword>
<keyword evidence="1 6" id="KW-0963">Cytoplasm</keyword>
<protein>
    <recommendedName>
        <fullName evidence="6">Ribosomal RNA small subunit methyltransferase G</fullName>
        <ecNumber evidence="6">2.1.1.170</ecNumber>
    </recommendedName>
    <alternativeName>
        <fullName evidence="6">16S rRNA 7-methylguanosine methyltransferase</fullName>
        <shortName evidence="6">16S rRNA m7G methyltransferase</shortName>
    </alternativeName>
</protein>
<keyword evidence="2 6" id="KW-0698">rRNA processing</keyword>
<dbReference type="HAMAP" id="MF_00074">
    <property type="entry name" value="16SrRNA_methyltr_G"/>
    <property type="match status" value="1"/>
</dbReference>
<dbReference type="CDD" id="cd02440">
    <property type="entry name" value="AdoMet_MTases"/>
    <property type="match status" value="1"/>
</dbReference>
<evidence type="ECO:0000256" key="1">
    <source>
        <dbReference type="ARBA" id="ARBA00022490"/>
    </source>
</evidence>
<keyword evidence="5 6" id="KW-0949">S-adenosyl-L-methionine</keyword>
<comment type="subcellular location">
    <subcellularLocation>
        <location evidence="6">Cytoplasm</location>
    </subcellularLocation>
</comment>
<dbReference type="EC" id="2.1.1.170" evidence="6"/>
<dbReference type="InterPro" id="IPR003682">
    <property type="entry name" value="rRNA_ssu_MeTfrase_G"/>
</dbReference>
<comment type="similarity">
    <text evidence="6">Belongs to the methyltransferase superfamily. RNA methyltransferase RsmG family.</text>
</comment>
<accession>A0A451AP31</accession>
<dbReference type="AlphaFoldDB" id="A0A451AP31"/>
<evidence type="ECO:0000256" key="6">
    <source>
        <dbReference type="HAMAP-Rule" id="MF_00074"/>
    </source>
</evidence>
<evidence type="ECO:0000256" key="2">
    <source>
        <dbReference type="ARBA" id="ARBA00022552"/>
    </source>
</evidence>
<dbReference type="PANTHER" id="PTHR31760">
    <property type="entry name" value="S-ADENOSYL-L-METHIONINE-DEPENDENT METHYLTRANSFERASES SUPERFAMILY PROTEIN"/>
    <property type="match status" value="1"/>
</dbReference>
<proteinExistence type="inferred from homology"/>
<dbReference type="GO" id="GO:0070043">
    <property type="term" value="F:rRNA (guanine-N7-)-methyltransferase activity"/>
    <property type="evidence" value="ECO:0007669"/>
    <property type="project" value="UniProtKB-UniRule"/>
</dbReference>
<dbReference type="InterPro" id="IPR029063">
    <property type="entry name" value="SAM-dependent_MTases_sf"/>
</dbReference>
<name>A0A451AP31_9GAMM</name>
<organism evidence="7">
    <name type="scientific">Candidatus Kentrum sp. UNK</name>
    <dbReference type="NCBI Taxonomy" id="2126344"/>
    <lineage>
        <taxon>Bacteria</taxon>
        <taxon>Pseudomonadati</taxon>
        <taxon>Pseudomonadota</taxon>
        <taxon>Gammaproteobacteria</taxon>
        <taxon>Candidatus Kentrum</taxon>
    </lineage>
</organism>
<dbReference type="GO" id="GO:0005829">
    <property type="term" value="C:cytosol"/>
    <property type="evidence" value="ECO:0007669"/>
    <property type="project" value="TreeGrafter"/>
</dbReference>
<dbReference type="Gene3D" id="3.40.50.150">
    <property type="entry name" value="Vaccinia Virus protein VP39"/>
    <property type="match status" value="1"/>
</dbReference>
<comment type="function">
    <text evidence="6">Specifically methylates the N7 position of guanine in position 527 of 16S rRNA.</text>
</comment>
<feature type="binding site" evidence="6">
    <location>
        <position position="139"/>
    </location>
    <ligand>
        <name>S-adenosyl-L-methionine</name>
        <dbReference type="ChEBI" id="CHEBI:59789"/>
    </ligand>
</feature>
<sequence length="278" mass="30600">MTIEFARQEELPREELLREEVCSVTNESIGFDCLFSLPMPGYALSAQSEASLVDRNITTDRILQLLERGVARTDLALEEKAYDALVRYVGLLMRWNRAYNLTSIRDPVEMARRHVLDCLVILPYLRGTRLLDLGTGAGLPGIVLAIARPDIECVLLDGTGKKTRFCTQVATEIGLSNVAVRHMRVEEYAPETLFTTITARAFGPLSVLQRQAGRLLAEGGRLLAMKGTMKGIIKEISDVEALAKGAGKNTSNPGGLEIVALDVPDLAAERHLVIVERR</sequence>
<dbReference type="NCBIfam" id="TIGR00138">
    <property type="entry name" value="rsmG_gidB"/>
    <property type="match status" value="1"/>
</dbReference>
<feature type="binding site" evidence="6">
    <location>
        <begin position="157"/>
        <end position="159"/>
    </location>
    <ligand>
        <name>S-adenosyl-L-methionine</name>
        <dbReference type="ChEBI" id="CHEBI:59789"/>
    </ligand>
</feature>
<evidence type="ECO:0000256" key="5">
    <source>
        <dbReference type="ARBA" id="ARBA00022691"/>
    </source>
</evidence>
<dbReference type="EMBL" id="CAADFZ010000164">
    <property type="protein sequence ID" value="VFK67782.1"/>
    <property type="molecule type" value="Genomic_DNA"/>
</dbReference>
<feature type="binding site" evidence="6">
    <location>
        <position position="200"/>
    </location>
    <ligand>
        <name>S-adenosyl-L-methionine</name>
        <dbReference type="ChEBI" id="CHEBI:59789"/>
    </ligand>
</feature>
<dbReference type="PANTHER" id="PTHR31760:SF0">
    <property type="entry name" value="S-ADENOSYL-L-METHIONINE-DEPENDENT METHYLTRANSFERASES SUPERFAMILY PROTEIN"/>
    <property type="match status" value="1"/>
</dbReference>
<evidence type="ECO:0000256" key="3">
    <source>
        <dbReference type="ARBA" id="ARBA00022603"/>
    </source>
</evidence>
<comment type="catalytic activity">
    <reaction evidence="6">
        <text>guanosine(527) in 16S rRNA + S-adenosyl-L-methionine = N(7)-methylguanosine(527) in 16S rRNA + S-adenosyl-L-homocysteine</text>
        <dbReference type="Rhea" id="RHEA:42732"/>
        <dbReference type="Rhea" id="RHEA-COMP:10209"/>
        <dbReference type="Rhea" id="RHEA-COMP:10210"/>
        <dbReference type="ChEBI" id="CHEBI:57856"/>
        <dbReference type="ChEBI" id="CHEBI:59789"/>
        <dbReference type="ChEBI" id="CHEBI:74269"/>
        <dbReference type="ChEBI" id="CHEBI:74480"/>
        <dbReference type="EC" id="2.1.1.170"/>
    </reaction>
</comment>
<feature type="binding site" evidence="6">
    <location>
        <position position="134"/>
    </location>
    <ligand>
        <name>S-adenosyl-L-methionine</name>
        <dbReference type="ChEBI" id="CHEBI:59789"/>
    </ligand>
</feature>
<dbReference type="EMBL" id="CAADGD010000175">
    <property type="protein sequence ID" value="VFK73220.1"/>
    <property type="molecule type" value="Genomic_DNA"/>
</dbReference>
<evidence type="ECO:0000313" key="7">
    <source>
        <dbReference type="EMBL" id="VFK67782.1"/>
    </source>
</evidence>
<reference evidence="7" key="1">
    <citation type="submission" date="2019-02" db="EMBL/GenBank/DDBJ databases">
        <authorList>
            <person name="Gruber-Vodicka R. H."/>
            <person name="Seah K. B. B."/>
        </authorList>
    </citation>
    <scope>NUCLEOTIDE SEQUENCE</scope>
    <source>
        <strain evidence="8">BECK_BY19</strain>
        <strain evidence="7">BECK_BY8</strain>
    </source>
</reference>
<keyword evidence="3 6" id="KW-0489">Methyltransferase</keyword>
<feature type="binding site" evidence="6">
    <location>
        <begin position="185"/>
        <end position="186"/>
    </location>
    <ligand>
        <name>S-adenosyl-L-methionine</name>
        <dbReference type="ChEBI" id="CHEBI:59789"/>
    </ligand>
</feature>
<evidence type="ECO:0000313" key="8">
    <source>
        <dbReference type="EMBL" id="VFK73220.1"/>
    </source>
</evidence>
<dbReference type="SUPFAM" id="SSF53335">
    <property type="entry name" value="S-adenosyl-L-methionine-dependent methyltransferases"/>
    <property type="match status" value="1"/>
</dbReference>
<evidence type="ECO:0000256" key="4">
    <source>
        <dbReference type="ARBA" id="ARBA00022679"/>
    </source>
</evidence>